<dbReference type="GO" id="GO:0006355">
    <property type="term" value="P:regulation of DNA-templated transcription"/>
    <property type="evidence" value="ECO:0007669"/>
    <property type="project" value="InterPro"/>
</dbReference>
<evidence type="ECO:0000256" key="2">
    <source>
        <dbReference type="ARBA" id="ARBA00023012"/>
    </source>
</evidence>
<feature type="DNA-binding region" description="OmpR/PhoB-type" evidence="7">
    <location>
        <begin position="125"/>
        <end position="223"/>
    </location>
</feature>
<dbReference type="Gene3D" id="3.40.50.2300">
    <property type="match status" value="1"/>
</dbReference>
<dbReference type="FunFam" id="1.10.10.10:FF:000005">
    <property type="entry name" value="Two-component system response regulator"/>
    <property type="match status" value="1"/>
</dbReference>
<evidence type="ECO:0000256" key="7">
    <source>
        <dbReference type="PROSITE-ProRule" id="PRU01091"/>
    </source>
</evidence>
<dbReference type="InterPro" id="IPR011006">
    <property type="entry name" value="CheY-like_superfamily"/>
</dbReference>
<dbReference type="SMART" id="SM00862">
    <property type="entry name" value="Trans_reg_C"/>
    <property type="match status" value="1"/>
</dbReference>
<feature type="domain" description="Response regulatory" evidence="8">
    <location>
        <begin position="2"/>
        <end position="117"/>
    </location>
</feature>
<evidence type="ECO:0000313" key="11">
    <source>
        <dbReference type="Proteomes" id="UP000182409"/>
    </source>
</evidence>
<feature type="domain" description="OmpR/PhoB-type" evidence="9">
    <location>
        <begin position="125"/>
        <end position="223"/>
    </location>
</feature>
<dbReference type="Pfam" id="PF00072">
    <property type="entry name" value="Response_reg"/>
    <property type="match status" value="1"/>
</dbReference>
<dbReference type="GO" id="GO:0000976">
    <property type="term" value="F:transcription cis-regulatory region binding"/>
    <property type="evidence" value="ECO:0007669"/>
    <property type="project" value="TreeGrafter"/>
</dbReference>
<evidence type="ECO:0000313" key="10">
    <source>
        <dbReference type="EMBL" id="SEB36746.1"/>
    </source>
</evidence>
<dbReference type="InterPro" id="IPR001867">
    <property type="entry name" value="OmpR/PhoB-type_DNA-bd"/>
</dbReference>
<name>A0A1H4ISX4_9BACT</name>
<dbReference type="PANTHER" id="PTHR48111:SF1">
    <property type="entry name" value="TWO-COMPONENT RESPONSE REGULATOR ORR33"/>
    <property type="match status" value="1"/>
</dbReference>
<keyword evidence="1 6" id="KW-0597">Phosphoprotein</keyword>
<dbReference type="SMART" id="SM00448">
    <property type="entry name" value="REC"/>
    <property type="match status" value="1"/>
</dbReference>
<dbReference type="Gene3D" id="6.10.250.690">
    <property type="match status" value="1"/>
</dbReference>
<feature type="modified residue" description="4-aspartylphosphate" evidence="6">
    <location>
        <position position="52"/>
    </location>
</feature>
<evidence type="ECO:0000259" key="8">
    <source>
        <dbReference type="PROSITE" id="PS50110"/>
    </source>
</evidence>
<dbReference type="PROSITE" id="PS50110">
    <property type="entry name" value="RESPONSE_REGULATORY"/>
    <property type="match status" value="1"/>
</dbReference>
<reference evidence="10 11" key="1">
    <citation type="submission" date="2016-10" db="EMBL/GenBank/DDBJ databases">
        <authorList>
            <person name="de Groot N.N."/>
        </authorList>
    </citation>
    <scope>NUCLEOTIDE SEQUENCE [LARGE SCALE GENOMIC DNA]</scope>
    <source>
        <strain evidence="10 11">AB35.6</strain>
    </source>
</reference>
<dbReference type="InterPro" id="IPR039420">
    <property type="entry name" value="WalR-like"/>
</dbReference>
<dbReference type="InterPro" id="IPR001789">
    <property type="entry name" value="Sig_transdc_resp-reg_receiver"/>
</dbReference>
<evidence type="ECO:0000256" key="6">
    <source>
        <dbReference type="PROSITE-ProRule" id="PRU00169"/>
    </source>
</evidence>
<dbReference type="SUPFAM" id="SSF52172">
    <property type="entry name" value="CheY-like"/>
    <property type="match status" value="1"/>
</dbReference>
<evidence type="ECO:0000256" key="1">
    <source>
        <dbReference type="ARBA" id="ARBA00022553"/>
    </source>
</evidence>
<protein>
    <submittedName>
        <fullName evidence="10">Two component transcriptional regulator, winged helix family</fullName>
    </submittedName>
</protein>
<dbReference type="EMBL" id="FNSD01000001">
    <property type="protein sequence ID" value="SEB36746.1"/>
    <property type="molecule type" value="Genomic_DNA"/>
</dbReference>
<accession>A0A1H4ISX4</accession>
<evidence type="ECO:0000259" key="9">
    <source>
        <dbReference type="PROSITE" id="PS51755"/>
    </source>
</evidence>
<dbReference type="Pfam" id="PF00486">
    <property type="entry name" value="Trans_reg_C"/>
    <property type="match status" value="1"/>
</dbReference>
<dbReference type="AlphaFoldDB" id="A0A1H4ISX4"/>
<evidence type="ECO:0000256" key="5">
    <source>
        <dbReference type="ARBA" id="ARBA00023163"/>
    </source>
</evidence>
<dbReference type="OrthoDB" id="116118at2"/>
<keyword evidence="4 7" id="KW-0238">DNA-binding</keyword>
<dbReference type="GO" id="GO:0032993">
    <property type="term" value="C:protein-DNA complex"/>
    <property type="evidence" value="ECO:0007669"/>
    <property type="project" value="TreeGrafter"/>
</dbReference>
<dbReference type="GO" id="GO:0005829">
    <property type="term" value="C:cytosol"/>
    <property type="evidence" value="ECO:0007669"/>
    <property type="project" value="TreeGrafter"/>
</dbReference>
<keyword evidence="3" id="KW-0805">Transcription regulation</keyword>
<dbReference type="PROSITE" id="PS51755">
    <property type="entry name" value="OMPR_PHOB"/>
    <property type="match status" value="1"/>
</dbReference>
<evidence type="ECO:0000256" key="4">
    <source>
        <dbReference type="ARBA" id="ARBA00023125"/>
    </source>
</evidence>
<keyword evidence="5" id="KW-0804">Transcription</keyword>
<keyword evidence="2" id="KW-0902">Two-component regulatory system</keyword>
<dbReference type="Proteomes" id="UP000182409">
    <property type="component" value="Unassembled WGS sequence"/>
</dbReference>
<proteinExistence type="predicted"/>
<evidence type="ECO:0000256" key="3">
    <source>
        <dbReference type="ARBA" id="ARBA00023015"/>
    </source>
</evidence>
<gene>
    <name evidence="10" type="ORF">SAMN05443244_0002</name>
</gene>
<organism evidence="10 11">
    <name type="scientific">Terriglobus roseus</name>
    <dbReference type="NCBI Taxonomy" id="392734"/>
    <lineage>
        <taxon>Bacteria</taxon>
        <taxon>Pseudomonadati</taxon>
        <taxon>Acidobacteriota</taxon>
        <taxon>Terriglobia</taxon>
        <taxon>Terriglobales</taxon>
        <taxon>Acidobacteriaceae</taxon>
        <taxon>Terriglobus</taxon>
    </lineage>
</organism>
<dbReference type="Gene3D" id="1.10.10.10">
    <property type="entry name" value="Winged helix-like DNA-binding domain superfamily/Winged helix DNA-binding domain"/>
    <property type="match status" value="1"/>
</dbReference>
<dbReference type="GO" id="GO:0000156">
    <property type="term" value="F:phosphorelay response regulator activity"/>
    <property type="evidence" value="ECO:0007669"/>
    <property type="project" value="TreeGrafter"/>
</dbReference>
<dbReference type="InterPro" id="IPR036388">
    <property type="entry name" value="WH-like_DNA-bd_sf"/>
</dbReference>
<sequence length="248" mass="27097">MKVMVAEDDFALSMFLQKGLELEGHAVQCIGDGATALQLIQEEDAPDLLVLDLGLPRLDGVDVLRALQGKVPNMSILILTGRSHLSLKIECLNLGADDYVIKPFSLYELLARCRALARRRVGVGTGVLQFAGLRMDRILRSVTFGLQQVDLTAKEFTLLEYLLQKKGRAVSRRELLEEVWHMSPDAGTNVVDVYVNYLRRKMAVAGSTDMIETVRGEGYGIGVKKELVRDGIKRASAPVGSTALAGAA</sequence>
<dbReference type="CDD" id="cd00383">
    <property type="entry name" value="trans_reg_C"/>
    <property type="match status" value="1"/>
</dbReference>
<dbReference type="PANTHER" id="PTHR48111">
    <property type="entry name" value="REGULATOR OF RPOS"/>
    <property type="match status" value="1"/>
</dbReference>